<name>A0A8H4WYT3_9HYPO</name>
<keyword evidence="2" id="KW-1185">Reference proteome</keyword>
<comment type="caution">
    <text evidence="1">The sequence shown here is derived from an EMBL/GenBank/DDBJ whole genome shotgun (WGS) entry which is preliminary data.</text>
</comment>
<reference evidence="1" key="1">
    <citation type="journal article" date="2020" name="BMC Genomics">
        <title>Correction to: Identification and distribution of gene clusters required for synthesis of sphingolipid metabolism inhibitors in diverse species of the filamentous fungus Fusarium.</title>
        <authorList>
            <person name="Kim H.S."/>
            <person name="Lohmar J.M."/>
            <person name="Busman M."/>
            <person name="Brown D.W."/>
            <person name="Naumann T.A."/>
            <person name="Divon H.H."/>
            <person name="Lysoe E."/>
            <person name="Uhlig S."/>
            <person name="Proctor R.H."/>
        </authorList>
    </citation>
    <scope>NUCLEOTIDE SEQUENCE</scope>
    <source>
        <strain evidence="1">NRRL 20472</strain>
    </source>
</reference>
<dbReference type="AlphaFoldDB" id="A0A8H4WYT3"/>
<reference evidence="1" key="2">
    <citation type="submission" date="2020-05" db="EMBL/GenBank/DDBJ databases">
        <authorList>
            <person name="Kim H.-S."/>
            <person name="Proctor R.H."/>
            <person name="Brown D.W."/>
        </authorList>
    </citation>
    <scope>NUCLEOTIDE SEQUENCE</scope>
    <source>
        <strain evidence="1">NRRL 20472</strain>
    </source>
</reference>
<dbReference type="Proteomes" id="UP000622797">
    <property type="component" value="Unassembled WGS sequence"/>
</dbReference>
<dbReference type="OrthoDB" id="4500473at2759"/>
<organism evidence="1 2">
    <name type="scientific">Fusarium sarcochroum</name>
    <dbReference type="NCBI Taxonomy" id="1208366"/>
    <lineage>
        <taxon>Eukaryota</taxon>
        <taxon>Fungi</taxon>
        <taxon>Dikarya</taxon>
        <taxon>Ascomycota</taxon>
        <taxon>Pezizomycotina</taxon>
        <taxon>Sordariomycetes</taxon>
        <taxon>Hypocreomycetidae</taxon>
        <taxon>Hypocreales</taxon>
        <taxon>Nectriaceae</taxon>
        <taxon>Fusarium</taxon>
        <taxon>Fusarium lateritium species complex</taxon>
    </lineage>
</organism>
<sequence>MAAVRTYILAPNFQYKPSGPIQIGNIIADPFQPARALSNLPEHKAPDIETITEYAHELTQERGHSIGIGFWAQFLQSIGANVSVDHGKDILQEYSIEELETRYMRNEPLDNDADLAQRLAEPRVQTAIKAGVFGNQPVYMITGVKIARGLSVRTALSRTIGGGLGSTMPVVESVSVGGEITTERRNGITNSFAAGEEAIVFAYQLHKISRRGRKQNITTGVFESSAAFLHGDVESNKKADVSVRLATIDDLRNEDLVLEACELVDDDGVRCACISAKNVV</sequence>
<dbReference type="EMBL" id="JABEXW010000803">
    <property type="protein sequence ID" value="KAF4954706.1"/>
    <property type="molecule type" value="Genomic_DNA"/>
</dbReference>
<evidence type="ECO:0000313" key="2">
    <source>
        <dbReference type="Proteomes" id="UP000622797"/>
    </source>
</evidence>
<gene>
    <name evidence="1" type="ORF">FSARC_12036</name>
</gene>
<proteinExistence type="predicted"/>
<accession>A0A8H4WYT3</accession>
<evidence type="ECO:0000313" key="1">
    <source>
        <dbReference type="EMBL" id="KAF4954706.1"/>
    </source>
</evidence>
<protein>
    <submittedName>
        <fullName evidence="1">Uncharacterized protein</fullName>
    </submittedName>
</protein>